<keyword evidence="10" id="KW-1185">Reference proteome</keyword>
<dbReference type="InterPro" id="IPR037171">
    <property type="entry name" value="NagB/RpiA_transferase-like"/>
</dbReference>
<dbReference type="EMBL" id="JRHC01000005">
    <property type="protein sequence ID" value="KJF42744.1"/>
    <property type="molecule type" value="Genomic_DNA"/>
</dbReference>
<dbReference type="InterPro" id="IPR006148">
    <property type="entry name" value="Glc/Gal-6P_isomerase"/>
</dbReference>
<gene>
    <name evidence="7" type="primary">pgl</name>
    <name evidence="9" type="ORF">LH29_19665</name>
</gene>
<comment type="pathway">
    <text evidence="3 7">Carbohydrate degradation; pentose phosphate pathway; D-ribulose 5-phosphate from D-glucose 6-phosphate (oxidative stage): step 2/3.</text>
</comment>
<name>A0A0D8J7J9_9BACT</name>
<dbReference type="STRING" id="1544798.LH29_19665"/>
<protein>
    <recommendedName>
        <fullName evidence="6 7">6-phosphogluconolactonase</fullName>
        <shortName evidence="7">6PGL</shortName>
        <ecNumber evidence="5 7">3.1.1.31</ecNumber>
    </recommendedName>
</protein>
<evidence type="ECO:0000256" key="1">
    <source>
        <dbReference type="ARBA" id="ARBA00000832"/>
    </source>
</evidence>
<evidence type="ECO:0000256" key="6">
    <source>
        <dbReference type="ARBA" id="ARBA00020337"/>
    </source>
</evidence>
<dbReference type="PATRIC" id="fig|1544798.3.peg.4108"/>
<dbReference type="AlphaFoldDB" id="A0A0D8J7J9"/>
<dbReference type="InterPro" id="IPR005900">
    <property type="entry name" value="6-phosphogluconolactonase_DevB"/>
</dbReference>
<accession>A0A0D8J7J9</accession>
<proteinExistence type="inferred from homology"/>
<dbReference type="InterPro" id="IPR039104">
    <property type="entry name" value="6PGL"/>
</dbReference>
<dbReference type="GO" id="GO:0006098">
    <property type="term" value="P:pentose-phosphate shunt"/>
    <property type="evidence" value="ECO:0007669"/>
    <property type="project" value="UniProtKB-UniPathway"/>
</dbReference>
<evidence type="ECO:0000256" key="2">
    <source>
        <dbReference type="ARBA" id="ARBA00002681"/>
    </source>
</evidence>
<dbReference type="UniPathway" id="UPA00115">
    <property type="reaction ID" value="UER00409"/>
</dbReference>
<dbReference type="Pfam" id="PF01182">
    <property type="entry name" value="Glucosamine_iso"/>
    <property type="match status" value="1"/>
</dbReference>
<sequence>METFTEVKIYSKPKDVYKAIAKALIKMVQNSNQEVFDIALSGGNSPKGLFKKISKKYADRIPWERIHLWWGDERCVPPTDEQSNYKMTVDYLLSNITIPEENIHRIKGEDDPEQEALRYSQEMEQSLNSRGKDPVFDLIILGLGDDGHTASIFPDQLELFEDEQSCAVAVHPLTGQKRITITGNVLNNANQIFFLVTGSNKALRVAEIMNDNDAAQLLPAYYISPTNGILTWFLDEEAAAQIQ</sequence>
<comment type="caution">
    <text evidence="9">The sequence shown here is derived from an EMBL/GenBank/DDBJ whole genome shotgun (WGS) entry which is preliminary data.</text>
</comment>
<evidence type="ECO:0000256" key="4">
    <source>
        <dbReference type="ARBA" id="ARBA00010662"/>
    </source>
</evidence>
<evidence type="ECO:0000256" key="3">
    <source>
        <dbReference type="ARBA" id="ARBA00004961"/>
    </source>
</evidence>
<evidence type="ECO:0000313" key="9">
    <source>
        <dbReference type="EMBL" id="KJF42744.1"/>
    </source>
</evidence>
<comment type="function">
    <text evidence="2 7">Hydrolysis of 6-phosphogluconolactone to 6-phosphogluconate.</text>
</comment>
<dbReference type="CDD" id="cd01400">
    <property type="entry name" value="6PGL"/>
    <property type="match status" value="1"/>
</dbReference>
<evidence type="ECO:0000313" key="10">
    <source>
        <dbReference type="Proteomes" id="UP000032544"/>
    </source>
</evidence>
<keyword evidence="7" id="KW-0378">Hydrolase</keyword>
<comment type="similarity">
    <text evidence="4 7">Belongs to the glucosamine/galactosamine-6-phosphate isomerase family. 6-phosphogluconolactonase subfamily.</text>
</comment>
<comment type="catalytic activity">
    <reaction evidence="1 7">
        <text>6-phospho-D-glucono-1,5-lactone + H2O = 6-phospho-D-gluconate + H(+)</text>
        <dbReference type="Rhea" id="RHEA:12556"/>
        <dbReference type="ChEBI" id="CHEBI:15377"/>
        <dbReference type="ChEBI" id="CHEBI:15378"/>
        <dbReference type="ChEBI" id="CHEBI:57955"/>
        <dbReference type="ChEBI" id="CHEBI:58759"/>
        <dbReference type="EC" id="3.1.1.31"/>
    </reaction>
</comment>
<feature type="domain" description="Glucosamine/galactosamine-6-phosphate isomerase" evidence="8">
    <location>
        <begin position="13"/>
        <end position="232"/>
    </location>
</feature>
<dbReference type="PANTHER" id="PTHR11054">
    <property type="entry name" value="6-PHOSPHOGLUCONOLACTONASE"/>
    <property type="match status" value="1"/>
</dbReference>
<dbReference type="EC" id="3.1.1.31" evidence="5 7"/>
<dbReference type="Gene3D" id="3.40.50.1360">
    <property type="match status" value="1"/>
</dbReference>
<dbReference type="PANTHER" id="PTHR11054:SF0">
    <property type="entry name" value="6-PHOSPHOGLUCONOLACTONASE"/>
    <property type="match status" value="1"/>
</dbReference>
<dbReference type="GO" id="GO:0017057">
    <property type="term" value="F:6-phosphogluconolactonase activity"/>
    <property type="evidence" value="ECO:0007669"/>
    <property type="project" value="UniProtKB-UniRule"/>
</dbReference>
<evidence type="ECO:0000256" key="7">
    <source>
        <dbReference type="RuleBase" id="RU365095"/>
    </source>
</evidence>
<dbReference type="RefSeq" id="WP_045032683.1">
    <property type="nucleotide sequence ID" value="NZ_JRHC01000005.1"/>
</dbReference>
<evidence type="ECO:0000256" key="5">
    <source>
        <dbReference type="ARBA" id="ARBA00013198"/>
    </source>
</evidence>
<dbReference type="OrthoDB" id="9810967at2"/>
<dbReference type="GO" id="GO:0005975">
    <property type="term" value="P:carbohydrate metabolic process"/>
    <property type="evidence" value="ECO:0007669"/>
    <property type="project" value="UniProtKB-UniRule"/>
</dbReference>
<dbReference type="SUPFAM" id="SSF100950">
    <property type="entry name" value="NagB/RpiA/CoA transferase-like"/>
    <property type="match status" value="1"/>
</dbReference>
<reference evidence="9 10" key="1">
    <citation type="submission" date="2014-09" db="EMBL/GenBank/DDBJ databases">
        <title>Draft Genome Sequence of Draconibacterium sp. JN14CK-3.</title>
        <authorList>
            <person name="Dong C."/>
            <person name="Lai Q."/>
            <person name="Shao Z."/>
        </authorList>
    </citation>
    <scope>NUCLEOTIDE SEQUENCE [LARGE SCALE GENOMIC DNA]</scope>
    <source>
        <strain evidence="9 10">JN14CK-3</strain>
    </source>
</reference>
<evidence type="ECO:0000259" key="8">
    <source>
        <dbReference type="Pfam" id="PF01182"/>
    </source>
</evidence>
<dbReference type="Proteomes" id="UP000032544">
    <property type="component" value="Unassembled WGS sequence"/>
</dbReference>
<dbReference type="NCBIfam" id="TIGR01198">
    <property type="entry name" value="pgl"/>
    <property type="match status" value="1"/>
</dbReference>
<organism evidence="9 10">
    <name type="scientific">Draconibacterium sediminis</name>
    <dbReference type="NCBI Taxonomy" id="1544798"/>
    <lineage>
        <taxon>Bacteria</taxon>
        <taxon>Pseudomonadati</taxon>
        <taxon>Bacteroidota</taxon>
        <taxon>Bacteroidia</taxon>
        <taxon>Marinilabiliales</taxon>
        <taxon>Prolixibacteraceae</taxon>
        <taxon>Draconibacterium</taxon>
    </lineage>
</organism>